<evidence type="ECO:0000313" key="3">
    <source>
        <dbReference type="EMBL" id="KAK7362439.1"/>
    </source>
</evidence>
<dbReference type="EMBL" id="JAYMYQ010000001">
    <property type="protein sequence ID" value="KAK7362437.1"/>
    <property type="molecule type" value="Genomic_DNA"/>
</dbReference>
<dbReference type="EMBL" id="JAYMYQ010000001">
    <property type="protein sequence ID" value="KAK7362439.1"/>
    <property type="molecule type" value="Genomic_DNA"/>
</dbReference>
<evidence type="ECO:0000313" key="1">
    <source>
        <dbReference type="EMBL" id="KAK7362437.1"/>
    </source>
</evidence>
<accession>A0AAN9N1U9</accession>
<organism evidence="1 4">
    <name type="scientific">Canavalia gladiata</name>
    <name type="common">Sword bean</name>
    <name type="synonym">Dolichos gladiatus</name>
    <dbReference type="NCBI Taxonomy" id="3824"/>
    <lineage>
        <taxon>Eukaryota</taxon>
        <taxon>Viridiplantae</taxon>
        <taxon>Streptophyta</taxon>
        <taxon>Embryophyta</taxon>
        <taxon>Tracheophyta</taxon>
        <taxon>Spermatophyta</taxon>
        <taxon>Magnoliopsida</taxon>
        <taxon>eudicotyledons</taxon>
        <taxon>Gunneridae</taxon>
        <taxon>Pentapetalae</taxon>
        <taxon>rosids</taxon>
        <taxon>fabids</taxon>
        <taxon>Fabales</taxon>
        <taxon>Fabaceae</taxon>
        <taxon>Papilionoideae</taxon>
        <taxon>50 kb inversion clade</taxon>
        <taxon>NPAAA clade</taxon>
        <taxon>indigoferoid/millettioid clade</taxon>
        <taxon>Phaseoleae</taxon>
        <taxon>Canavalia</taxon>
    </lineage>
</organism>
<dbReference type="Proteomes" id="UP001367508">
    <property type="component" value="Unassembled WGS sequence"/>
</dbReference>
<name>A0AAN9N1U9_CANGL</name>
<proteinExistence type="predicted"/>
<dbReference type="AlphaFoldDB" id="A0AAN9N1U9"/>
<sequence length="93" mass="10211">MPCNWILLSRTRMPLTGKGFPRLISKLNLSLLNQPDMKCLHQTNLSELPYSPICVHISKRYIMTASNAGGASAVAAWSKTRALDPDLGPKLSC</sequence>
<gene>
    <name evidence="1" type="ORF">VNO77_04549</name>
    <name evidence="2" type="ORF">VNO77_04550</name>
    <name evidence="3" type="ORF">VNO77_04551</name>
</gene>
<keyword evidence="4" id="KW-1185">Reference proteome</keyword>
<evidence type="ECO:0000313" key="4">
    <source>
        <dbReference type="Proteomes" id="UP001367508"/>
    </source>
</evidence>
<evidence type="ECO:0000313" key="2">
    <source>
        <dbReference type="EMBL" id="KAK7362438.1"/>
    </source>
</evidence>
<reference evidence="1 4" key="1">
    <citation type="submission" date="2024-01" db="EMBL/GenBank/DDBJ databases">
        <title>The genomes of 5 underutilized Papilionoideae crops provide insights into root nodulation and disease resistanc.</title>
        <authorList>
            <person name="Jiang F."/>
        </authorList>
    </citation>
    <scope>NUCLEOTIDE SEQUENCE [LARGE SCALE GENOMIC DNA]</scope>
    <source>
        <strain evidence="1">LVBAO_FW01</strain>
        <tissue evidence="1">Leaves</tissue>
    </source>
</reference>
<comment type="caution">
    <text evidence="1">The sequence shown here is derived from an EMBL/GenBank/DDBJ whole genome shotgun (WGS) entry which is preliminary data.</text>
</comment>
<protein>
    <submittedName>
        <fullName evidence="1">Uncharacterized protein</fullName>
    </submittedName>
</protein>
<dbReference type="EMBL" id="JAYMYQ010000001">
    <property type="protein sequence ID" value="KAK7362438.1"/>
    <property type="molecule type" value="Genomic_DNA"/>
</dbReference>